<dbReference type="AlphaFoldDB" id="A0A0N4ZQ96"/>
<dbReference type="InterPro" id="IPR043472">
    <property type="entry name" value="Macro_dom-like"/>
</dbReference>
<evidence type="ECO:0000256" key="9">
    <source>
        <dbReference type="RuleBase" id="RU367105"/>
    </source>
</evidence>
<evidence type="ECO:0000259" key="10">
    <source>
        <dbReference type="PROSITE" id="PS50089"/>
    </source>
</evidence>
<keyword evidence="12" id="KW-1185">Reference proteome</keyword>
<dbReference type="InterPro" id="IPR001841">
    <property type="entry name" value="Znf_RING"/>
</dbReference>
<dbReference type="STRING" id="131310.A0A0N4ZQ96"/>
<dbReference type="Gene3D" id="3.30.390.130">
    <property type="match status" value="1"/>
</dbReference>
<dbReference type="PANTHER" id="PTHR12622">
    <property type="entry name" value="DELTEX-RELATED"/>
    <property type="match status" value="1"/>
</dbReference>
<dbReference type="Pfam" id="PF01661">
    <property type="entry name" value="Macro"/>
    <property type="match status" value="1"/>
</dbReference>
<dbReference type="GO" id="GO:0016567">
    <property type="term" value="P:protein ubiquitination"/>
    <property type="evidence" value="ECO:0007669"/>
    <property type="project" value="UniProtKB-UniRule"/>
</dbReference>
<dbReference type="GO" id="GO:0061630">
    <property type="term" value="F:ubiquitin protein ligase activity"/>
    <property type="evidence" value="ECO:0007669"/>
    <property type="project" value="UniProtKB-UniRule"/>
</dbReference>
<evidence type="ECO:0000256" key="2">
    <source>
        <dbReference type="ARBA" id="ARBA00004906"/>
    </source>
</evidence>
<dbReference type="SUPFAM" id="SSF57850">
    <property type="entry name" value="RING/U-box"/>
    <property type="match status" value="1"/>
</dbReference>
<dbReference type="PROSITE" id="PS51154">
    <property type="entry name" value="MACRO"/>
    <property type="match status" value="1"/>
</dbReference>
<dbReference type="InterPro" id="IPR013083">
    <property type="entry name" value="Znf_RING/FYVE/PHD"/>
</dbReference>
<sequence length="408" mass="45588">MAINFRGVEVYYENGNIVDSDVDAICVSTTSNLNLSVGAGKAVRNKVGNTLNTKLEEERRNIINSDLSLRSGRRLVTTTVVIDGGVKLGNKKLLLVIIRRNDHNDLQGVYERIFQRAISEGFESIALPAIGTGGFNIPSTYGAVVAGTALHTISDFGTLKKIYFKDINNDTISKYESRFRHMVNGTEDPNIDEYEDENIGSTAMMQITDEERAKLEDDDKCAVCLYNFHESDEVAVTLKLCRHIFHKVCIQECFKTNSRCPLCLKIYATKIGPQPPGGNMRTTIVNETVPGFPDANGFIKITYFIPSGLQTSAHIRPGLPYSGVTRVAYLPNNREGNRLLKLLELAFKMRLTFTVSDSYTTGRRNICVWNGIHHKTDKKSGPYGYPDPTYLTRLENELRDIGITEELL</sequence>
<dbReference type="WBParaSite" id="PTRK_0001069700.1">
    <property type="protein sequence ID" value="PTRK_0001069700.1"/>
    <property type="gene ID" value="PTRK_0001069700"/>
</dbReference>
<evidence type="ECO:0000256" key="1">
    <source>
        <dbReference type="ARBA" id="ARBA00000900"/>
    </source>
</evidence>
<evidence type="ECO:0000256" key="6">
    <source>
        <dbReference type="ARBA" id="ARBA00022771"/>
    </source>
</evidence>
<evidence type="ECO:0000256" key="8">
    <source>
        <dbReference type="PROSITE-ProRule" id="PRU00175"/>
    </source>
</evidence>
<name>A0A0N4ZQ96_PARTI</name>
<comment type="catalytic activity">
    <reaction evidence="1 9">
        <text>S-ubiquitinyl-[E2 ubiquitin-conjugating enzyme]-L-cysteine + [acceptor protein]-L-lysine = [E2 ubiquitin-conjugating enzyme]-L-cysteine + N(6)-ubiquitinyl-[acceptor protein]-L-lysine.</text>
        <dbReference type="EC" id="2.3.2.27"/>
    </reaction>
</comment>
<keyword evidence="5 9" id="KW-0479">Metal-binding</keyword>
<feature type="domain" description="RING-type" evidence="10">
    <location>
        <begin position="221"/>
        <end position="263"/>
    </location>
</feature>
<dbReference type="GO" id="GO:0005737">
    <property type="term" value="C:cytoplasm"/>
    <property type="evidence" value="ECO:0007669"/>
    <property type="project" value="UniProtKB-SubCell"/>
</dbReference>
<dbReference type="GO" id="GO:0008270">
    <property type="term" value="F:zinc ion binding"/>
    <property type="evidence" value="ECO:0007669"/>
    <property type="project" value="UniProtKB-KW"/>
</dbReference>
<feature type="domain" description="Macro" evidence="11">
    <location>
        <begin position="1"/>
        <end position="183"/>
    </location>
</feature>
<dbReference type="Proteomes" id="UP000038045">
    <property type="component" value="Unplaced"/>
</dbReference>
<dbReference type="Pfam" id="PF18102">
    <property type="entry name" value="DTC"/>
    <property type="match status" value="1"/>
</dbReference>
<evidence type="ECO:0000256" key="7">
    <source>
        <dbReference type="ARBA" id="ARBA00022833"/>
    </source>
</evidence>
<dbReference type="InterPro" id="IPR039399">
    <property type="entry name" value="Deltex_C_sf"/>
</dbReference>
<keyword evidence="9" id="KW-0963">Cytoplasm</keyword>
<dbReference type="SUPFAM" id="SSF52949">
    <property type="entry name" value="Macro domain-like"/>
    <property type="match status" value="1"/>
</dbReference>
<protein>
    <recommendedName>
        <fullName evidence="9">E3 ubiquitin-protein ligase</fullName>
        <ecNumber evidence="9">2.3.2.27</ecNumber>
    </recommendedName>
</protein>
<comment type="pathway">
    <text evidence="2 9">Protein modification; protein ubiquitination.</text>
</comment>
<evidence type="ECO:0000313" key="12">
    <source>
        <dbReference type="Proteomes" id="UP000038045"/>
    </source>
</evidence>
<evidence type="ECO:0000259" key="11">
    <source>
        <dbReference type="PROSITE" id="PS51154"/>
    </source>
</evidence>
<dbReference type="InterPro" id="IPR002589">
    <property type="entry name" value="Macro_dom"/>
</dbReference>
<dbReference type="Gene3D" id="3.30.40.10">
    <property type="entry name" value="Zinc/RING finger domain, C3HC4 (zinc finger)"/>
    <property type="match status" value="1"/>
</dbReference>
<organism evidence="12 13">
    <name type="scientific">Parastrongyloides trichosuri</name>
    <name type="common">Possum-specific nematode worm</name>
    <dbReference type="NCBI Taxonomy" id="131310"/>
    <lineage>
        <taxon>Eukaryota</taxon>
        <taxon>Metazoa</taxon>
        <taxon>Ecdysozoa</taxon>
        <taxon>Nematoda</taxon>
        <taxon>Chromadorea</taxon>
        <taxon>Rhabditida</taxon>
        <taxon>Tylenchina</taxon>
        <taxon>Panagrolaimomorpha</taxon>
        <taxon>Strongyloidoidea</taxon>
        <taxon>Strongyloididae</taxon>
        <taxon>Parastrongyloides</taxon>
    </lineage>
</organism>
<dbReference type="InterPro" id="IPR039396">
    <property type="entry name" value="Deltex_C"/>
</dbReference>
<proteinExistence type="inferred from homology"/>
<dbReference type="UniPathway" id="UPA00143"/>
<dbReference type="CDD" id="cd09633">
    <property type="entry name" value="Deltex_C"/>
    <property type="match status" value="1"/>
</dbReference>
<evidence type="ECO:0000256" key="5">
    <source>
        <dbReference type="ARBA" id="ARBA00022723"/>
    </source>
</evidence>
<dbReference type="SMART" id="SM00184">
    <property type="entry name" value="RING"/>
    <property type="match status" value="1"/>
</dbReference>
<evidence type="ECO:0000256" key="4">
    <source>
        <dbReference type="ARBA" id="ARBA00022679"/>
    </source>
</evidence>
<dbReference type="CDD" id="cd16448">
    <property type="entry name" value="RING-H2"/>
    <property type="match status" value="1"/>
</dbReference>
<accession>A0A0N4ZQ96</accession>
<dbReference type="PROSITE" id="PS50089">
    <property type="entry name" value="ZF_RING_2"/>
    <property type="match status" value="1"/>
</dbReference>
<evidence type="ECO:0000256" key="3">
    <source>
        <dbReference type="ARBA" id="ARBA00009413"/>
    </source>
</evidence>
<keyword evidence="4 9" id="KW-0808">Transferase</keyword>
<comment type="subcellular location">
    <subcellularLocation>
        <location evidence="9">Cytoplasm</location>
    </subcellularLocation>
</comment>
<comment type="similarity">
    <text evidence="3 9">Belongs to the Deltex family.</text>
</comment>
<dbReference type="Gene3D" id="3.40.220.10">
    <property type="entry name" value="Leucine Aminopeptidase, subunit E, domain 1"/>
    <property type="match status" value="1"/>
</dbReference>
<dbReference type="InterPro" id="IPR039398">
    <property type="entry name" value="Deltex_fam"/>
</dbReference>
<dbReference type="GO" id="GO:0007219">
    <property type="term" value="P:Notch signaling pathway"/>
    <property type="evidence" value="ECO:0007669"/>
    <property type="project" value="InterPro"/>
</dbReference>
<keyword evidence="7 9" id="KW-0862">Zinc</keyword>
<evidence type="ECO:0000313" key="13">
    <source>
        <dbReference type="WBParaSite" id="PTRK_0001069700.1"/>
    </source>
</evidence>
<reference evidence="13" key="1">
    <citation type="submission" date="2017-02" db="UniProtKB">
        <authorList>
            <consortium name="WormBaseParasite"/>
        </authorList>
    </citation>
    <scope>IDENTIFICATION</scope>
</reference>
<keyword evidence="6 8" id="KW-0863">Zinc-finger</keyword>
<dbReference type="Pfam" id="PF13639">
    <property type="entry name" value="zf-RING_2"/>
    <property type="match status" value="1"/>
</dbReference>
<dbReference type="EC" id="2.3.2.27" evidence="9"/>